<keyword evidence="2" id="KW-1185">Reference proteome</keyword>
<evidence type="ECO:0000313" key="1">
    <source>
        <dbReference type="EMBL" id="MBR0793979.1"/>
    </source>
</evidence>
<accession>A0ABS5FB21</accession>
<dbReference type="RefSeq" id="WP_212491569.1">
    <property type="nucleotide sequence ID" value="NZ_JAFCJH010000001.1"/>
</dbReference>
<reference evidence="2" key="1">
    <citation type="journal article" date="2021" name="ISME J.">
        <title>Evolutionary origin and ecological implication of a unique nif island in free-living Bradyrhizobium lineages.</title>
        <authorList>
            <person name="Tao J."/>
        </authorList>
    </citation>
    <scope>NUCLEOTIDE SEQUENCE [LARGE SCALE GENOMIC DNA]</scope>
    <source>
        <strain evidence="2">SZCCT0434</strain>
    </source>
</reference>
<gene>
    <name evidence="1" type="ORF">JQ615_01105</name>
</gene>
<proteinExistence type="predicted"/>
<protein>
    <recommendedName>
        <fullName evidence="3">Terminase small subunit</fullName>
    </recommendedName>
</protein>
<name>A0ABS5FB21_9BRAD</name>
<evidence type="ECO:0000313" key="2">
    <source>
        <dbReference type="Proteomes" id="UP001315278"/>
    </source>
</evidence>
<comment type="caution">
    <text evidence="1">The sequence shown here is derived from an EMBL/GenBank/DDBJ whole genome shotgun (WGS) entry which is preliminary data.</text>
</comment>
<evidence type="ECO:0008006" key="3">
    <source>
        <dbReference type="Google" id="ProtNLM"/>
    </source>
</evidence>
<dbReference type="EMBL" id="JAFCJH010000001">
    <property type="protein sequence ID" value="MBR0793979.1"/>
    <property type="molecule type" value="Genomic_DNA"/>
</dbReference>
<sequence length="223" mass="24100">MSYLDFMTKTIDAMSDSPVKAYLRRTISTQAAFEQAAVKFASDQNLSPSGVVNEGRKHLKAHAHELVRVRKIAERASAHIADQRSKLKLQAVDPTDAASAILRGQVRDKLAGKSSKEIAALAPSLSPLFLSAIIEAPELLGIDQNAAEAVRDAAIERAYPGELAKLRDQQDAVNLLINAIRPLADAARSLAGLPNEHALNEFVNEAVPDQRHIEADVERSLAA</sequence>
<dbReference type="Proteomes" id="UP001315278">
    <property type="component" value="Unassembled WGS sequence"/>
</dbReference>
<organism evidence="1 2">
    <name type="scientific">Bradyrhizobium jicamae</name>
    <dbReference type="NCBI Taxonomy" id="280332"/>
    <lineage>
        <taxon>Bacteria</taxon>
        <taxon>Pseudomonadati</taxon>
        <taxon>Pseudomonadota</taxon>
        <taxon>Alphaproteobacteria</taxon>
        <taxon>Hyphomicrobiales</taxon>
        <taxon>Nitrobacteraceae</taxon>
        <taxon>Bradyrhizobium</taxon>
    </lineage>
</organism>